<dbReference type="GeneID" id="87843234"/>
<dbReference type="Proteomes" id="UP001278766">
    <property type="component" value="Unassembled WGS sequence"/>
</dbReference>
<feature type="transmembrane region" description="Helical" evidence="2">
    <location>
        <begin position="59"/>
        <end position="79"/>
    </location>
</feature>
<protein>
    <recommendedName>
        <fullName evidence="5">Zonadhesin</fullName>
    </recommendedName>
</protein>
<dbReference type="EMBL" id="JAUEPN010000001">
    <property type="protein sequence ID" value="KAK3300573.1"/>
    <property type="molecule type" value="Genomic_DNA"/>
</dbReference>
<evidence type="ECO:0000256" key="1">
    <source>
        <dbReference type="SAM" id="MobiDB-lite"/>
    </source>
</evidence>
<feature type="transmembrane region" description="Helical" evidence="2">
    <location>
        <begin position="962"/>
        <end position="986"/>
    </location>
</feature>
<feature type="transmembrane region" description="Helical" evidence="2">
    <location>
        <begin position="767"/>
        <end position="786"/>
    </location>
</feature>
<reference evidence="3" key="1">
    <citation type="journal article" date="2023" name="Mol. Phylogenet. Evol.">
        <title>Genome-scale phylogeny and comparative genomics of the fungal order Sordariales.</title>
        <authorList>
            <person name="Hensen N."/>
            <person name="Bonometti L."/>
            <person name="Westerberg I."/>
            <person name="Brannstrom I.O."/>
            <person name="Guillou S."/>
            <person name="Cros-Aarteil S."/>
            <person name="Calhoun S."/>
            <person name="Haridas S."/>
            <person name="Kuo A."/>
            <person name="Mondo S."/>
            <person name="Pangilinan J."/>
            <person name="Riley R."/>
            <person name="LaButti K."/>
            <person name="Andreopoulos B."/>
            <person name="Lipzen A."/>
            <person name="Chen C."/>
            <person name="Yan M."/>
            <person name="Daum C."/>
            <person name="Ng V."/>
            <person name="Clum A."/>
            <person name="Steindorff A."/>
            <person name="Ohm R.A."/>
            <person name="Martin F."/>
            <person name="Silar P."/>
            <person name="Natvig D.O."/>
            <person name="Lalanne C."/>
            <person name="Gautier V."/>
            <person name="Ament-Velasquez S.L."/>
            <person name="Kruys A."/>
            <person name="Hutchinson M.I."/>
            <person name="Powell A.J."/>
            <person name="Barry K."/>
            <person name="Miller A.N."/>
            <person name="Grigoriev I.V."/>
            <person name="Debuchy R."/>
            <person name="Gladieux P."/>
            <person name="Hiltunen Thoren M."/>
            <person name="Johannesson H."/>
        </authorList>
    </citation>
    <scope>NUCLEOTIDE SEQUENCE</scope>
    <source>
        <strain evidence="3">CBS 168.71</strain>
    </source>
</reference>
<keyword evidence="4" id="KW-1185">Reference proteome</keyword>
<evidence type="ECO:0008006" key="5">
    <source>
        <dbReference type="Google" id="ProtNLM"/>
    </source>
</evidence>
<dbReference type="Pfam" id="PF11915">
    <property type="entry name" value="DUF3433"/>
    <property type="match status" value="2"/>
</dbReference>
<accession>A0AAE0LWW7</accession>
<evidence type="ECO:0000256" key="2">
    <source>
        <dbReference type="SAM" id="Phobius"/>
    </source>
</evidence>
<dbReference type="PANTHER" id="PTHR37544:SF3">
    <property type="entry name" value="SPRAY"/>
    <property type="match status" value="1"/>
</dbReference>
<dbReference type="InterPro" id="IPR021840">
    <property type="entry name" value="DUF3433"/>
</dbReference>
<feature type="transmembrane region" description="Helical" evidence="2">
    <location>
        <begin position="1028"/>
        <end position="1046"/>
    </location>
</feature>
<dbReference type="AlphaFoldDB" id="A0AAE0LWW7"/>
<reference evidence="3" key="2">
    <citation type="submission" date="2023-06" db="EMBL/GenBank/DDBJ databases">
        <authorList>
            <consortium name="Lawrence Berkeley National Laboratory"/>
            <person name="Haridas S."/>
            <person name="Hensen N."/>
            <person name="Bonometti L."/>
            <person name="Westerberg I."/>
            <person name="Brannstrom I.O."/>
            <person name="Guillou S."/>
            <person name="Cros-Aarteil S."/>
            <person name="Calhoun S."/>
            <person name="Kuo A."/>
            <person name="Mondo S."/>
            <person name="Pangilinan J."/>
            <person name="Riley R."/>
            <person name="Labutti K."/>
            <person name="Andreopoulos B."/>
            <person name="Lipzen A."/>
            <person name="Chen C."/>
            <person name="Yanf M."/>
            <person name="Daum C."/>
            <person name="Ng V."/>
            <person name="Clum A."/>
            <person name="Steindorff A."/>
            <person name="Ohm R."/>
            <person name="Martin F."/>
            <person name="Silar P."/>
            <person name="Natvig D."/>
            <person name="Lalanne C."/>
            <person name="Gautier V."/>
            <person name="Ament-Velasquez S.L."/>
            <person name="Kruys A."/>
            <person name="Hutchinson M.I."/>
            <person name="Powell A.J."/>
            <person name="Barry K."/>
            <person name="Miller A.N."/>
            <person name="Grigoriev I.V."/>
            <person name="Debuchy R."/>
            <person name="Gladieux P."/>
            <person name="Thoren M.H."/>
            <person name="Johannesson H."/>
        </authorList>
    </citation>
    <scope>NUCLEOTIDE SEQUENCE</scope>
    <source>
        <strain evidence="3">CBS 168.71</strain>
    </source>
</reference>
<dbReference type="RefSeq" id="XP_062664087.1">
    <property type="nucleotide sequence ID" value="XM_062806286.1"/>
</dbReference>
<evidence type="ECO:0000313" key="3">
    <source>
        <dbReference type="EMBL" id="KAK3300573.1"/>
    </source>
</evidence>
<gene>
    <name evidence="3" type="ORF">B0H64DRAFT_437732</name>
</gene>
<keyword evidence="2" id="KW-0472">Membrane</keyword>
<sequence length="1177" mass="123856">MQQPLIRPGDNRAAYSYTLQPTEDHDEQEHRDGNNTRGRKSPVWRSDSTPNYKPTALRWPFIGTVIALLLVAIVLVIVAERQMPNSDSNVQILGVHPNATQPVRFARAVFDASTPEGTKKQLYGQRADEGLGPERYRNKFPTTNAPLCYWIAATKSSSTTSSSTSTTASLPSGARLIPISTSVSKFTTSITVPITTVTHTSVFTSVHTIIFTTDTTLETEWLSSVTIVGPTTFYSHFTTNGTQASMPVSTATHTYISLITVTDTETVGVVASTATSTGTVTATSTITGVVIPSVGEVTITYYRTVFPPEEVPVTQPPDPVKVTGVEVIEGSAVDVVQSQGPVVVVVSPSNKIVTQVVGPQVSTGVARVGGSVVTTVLVITPTAGVPAQVVTRVGGTPVTIVDNPDPVTVVTVIDGAQRTIVETPPPQTVVTVQGGVVTTIMGDQSITSTIIGNVGGTPNTQVFVTTPSGPPFQPVSYTVVREAGGTLFTEVVVTTPTAAGQPLTLTAVDIVGGTPVTQVVVTTVNGAVVRPVSFTITTNVGGTPTVITVTPSPTTIVETINGTPITRVTTPPVTSFTTTIGGTLTTQVVVTTPTGTEPITLTVVSTSGDSLSTFTTTIPPTTRLTTISGTVRTITSTPSPSTILSTLPPTTRTFTSTATATHTTSTPLPTIISSTRTYRWTEADIFLGTFLPPLLGVALVIPLRILDLNAKLYQPFQSLTHPPTTSHHFTTTTPPSPATHPLLQQHTGLLALTTPLTLLLHPPHHPIPLLTTLAVALASLAAPLAAEAVGLKLHGACWANTASAGCAPALGVSVAPAYVLVGVLVVVVGLVGVVGWVVVVGGWVTGVRASPWSLAGVASLAGGGGEYGIVLVDEAGEGFRRGEGGGVGEGEEGFYEDEVVGGKRGSRRQQQLPFMTLRYPWRIAFILFQLALLVFIIYYHAYYRGGVRDNGRLWLFLNSNHFGVRFVSAIIGVIIAFCWQSFFLSVSTMTPFHLLSQRTQPPGPSILFTPPTNPFSGLYSAIRHRQPFLFAVSLAAALSEFLPVVLSNVPFNLAQTGTAATVCAVLSCVALGLLLAVLAASFAVRYPPMPVDPRSVAGLLWYVARSGMLADFAGVSRLDGEERARRVGEMGRRYFYGVLVGDEEGRRLGVDCDIGGGGEEEMGYRGAGGPTYIHSRG</sequence>
<evidence type="ECO:0000313" key="4">
    <source>
        <dbReference type="Proteomes" id="UP001278766"/>
    </source>
</evidence>
<proteinExistence type="predicted"/>
<feature type="transmembrane region" description="Helical" evidence="2">
    <location>
        <begin position="685"/>
        <end position="706"/>
    </location>
</feature>
<comment type="caution">
    <text evidence="3">The sequence shown here is derived from an EMBL/GenBank/DDBJ whole genome shotgun (WGS) entry which is preliminary data.</text>
</comment>
<feature type="transmembrane region" description="Helical" evidence="2">
    <location>
        <begin position="817"/>
        <end position="844"/>
    </location>
</feature>
<feature type="region of interest" description="Disordered" evidence="1">
    <location>
        <begin position="1"/>
        <end position="49"/>
    </location>
</feature>
<keyword evidence="2" id="KW-1133">Transmembrane helix</keyword>
<keyword evidence="2" id="KW-0812">Transmembrane</keyword>
<feature type="transmembrane region" description="Helical" evidence="2">
    <location>
        <begin position="1058"/>
        <end position="1084"/>
    </location>
</feature>
<name>A0AAE0LWW7_9PEZI</name>
<organism evidence="3 4">
    <name type="scientific">Chaetomium fimeti</name>
    <dbReference type="NCBI Taxonomy" id="1854472"/>
    <lineage>
        <taxon>Eukaryota</taxon>
        <taxon>Fungi</taxon>
        <taxon>Dikarya</taxon>
        <taxon>Ascomycota</taxon>
        <taxon>Pezizomycotina</taxon>
        <taxon>Sordariomycetes</taxon>
        <taxon>Sordariomycetidae</taxon>
        <taxon>Sordariales</taxon>
        <taxon>Chaetomiaceae</taxon>
        <taxon>Chaetomium</taxon>
    </lineage>
</organism>
<feature type="transmembrane region" description="Helical" evidence="2">
    <location>
        <begin position="923"/>
        <end position="942"/>
    </location>
</feature>
<dbReference type="PANTHER" id="PTHR37544">
    <property type="entry name" value="SPRAY-RELATED"/>
    <property type="match status" value="1"/>
</dbReference>